<evidence type="ECO:0000256" key="2">
    <source>
        <dbReference type="ARBA" id="ARBA00022917"/>
    </source>
</evidence>
<dbReference type="Pfam" id="PF22042">
    <property type="entry name" value="EF-G_D2"/>
    <property type="match status" value="2"/>
</dbReference>
<keyword evidence="4" id="KW-0342">GTP-binding</keyword>
<evidence type="ECO:0000256" key="5">
    <source>
        <dbReference type="SAM" id="MobiDB-lite"/>
    </source>
</evidence>
<dbReference type="Pfam" id="PF14492">
    <property type="entry name" value="EFG_III"/>
    <property type="match status" value="2"/>
</dbReference>
<dbReference type="Gene3D" id="3.30.70.870">
    <property type="entry name" value="Elongation Factor G (Translational Gtpase), domain 3"/>
    <property type="match status" value="2"/>
</dbReference>
<dbReference type="CDD" id="cd01886">
    <property type="entry name" value="EF-G"/>
    <property type="match status" value="2"/>
</dbReference>
<dbReference type="Gene3D" id="3.30.70.240">
    <property type="match status" value="2"/>
</dbReference>
<keyword evidence="3" id="KW-0496">Mitochondrion</keyword>
<evidence type="ECO:0000256" key="4">
    <source>
        <dbReference type="ARBA" id="ARBA00023134"/>
    </source>
</evidence>
<dbReference type="PRINTS" id="PR00315">
    <property type="entry name" value="ELONGATNFCT"/>
</dbReference>
<dbReference type="Gene3D" id="3.40.50.300">
    <property type="entry name" value="P-loop containing nucleotide triphosphate hydrolases"/>
    <property type="match status" value="2"/>
</dbReference>
<dbReference type="PROSITE" id="PS51722">
    <property type="entry name" value="G_TR_2"/>
    <property type="match status" value="2"/>
</dbReference>
<evidence type="ECO:0000259" key="6">
    <source>
        <dbReference type="PROSITE" id="PS51722"/>
    </source>
</evidence>
<feature type="domain" description="Tr-type G" evidence="6">
    <location>
        <begin position="925"/>
        <end position="1208"/>
    </location>
</feature>
<dbReference type="InterPro" id="IPR005517">
    <property type="entry name" value="Transl_elong_EFG/EF2_IV"/>
</dbReference>
<dbReference type="InterPro" id="IPR027417">
    <property type="entry name" value="P-loop_NTPase"/>
</dbReference>
<dbReference type="InterPro" id="IPR009000">
    <property type="entry name" value="Transl_B-barrel_sf"/>
</dbReference>
<dbReference type="SMART" id="SM00838">
    <property type="entry name" value="EFG_C"/>
    <property type="match status" value="2"/>
</dbReference>
<dbReference type="InterPro" id="IPR053905">
    <property type="entry name" value="EF-G-like_DII"/>
</dbReference>
<keyword evidence="1" id="KW-0547">Nucleotide-binding</keyword>
<feature type="domain" description="Tr-type G" evidence="6">
    <location>
        <begin position="51"/>
        <end position="334"/>
    </location>
</feature>
<dbReference type="SUPFAM" id="SSF50447">
    <property type="entry name" value="Translation proteins"/>
    <property type="match status" value="2"/>
</dbReference>
<dbReference type="InterPro" id="IPR005225">
    <property type="entry name" value="Small_GTP-bd"/>
</dbReference>
<dbReference type="PANTHER" id="PTHR43261">
    <property type="entry name" value="TRANSLATION ELONGATION FACTOR G-RELATED"/>
    <property type="match status" value="1"/>
</dbReference>
<dbReference type="InterPro" id="IPR000795">
    <property type="entry name" value="T_Tr_GTP-bd_dom"/>
</dbReference>
<name>A0ABY6LEG1_9ARAC</name>
<dbReference type="InterPro" id="IPR000640">
    <property type="entry name" value="EFG_V-like"/>
</dbReference>
<dbReference type="Pfam" id="PF03764">
    <property type="entry name" value="EFG_IV"/>
    <property type="match status" value="2"/>
</dbReference>
<dbReference type="InterPro" id="IPR020568">
    <property type="entry name" value="Ribosomal_Su5_D2-typ_SF"/>
</dbReference>
<dbReference type="InterPro" id="IPR035649">
    <property type="entry name" value="EFG_V"/>
</dbReference>
<dbReference type="EMBL" id="CP092878">
    <property type="protein sequence ID" value="UYV78298.1"/>
    <property type="molecule type" value="Genomic_DNA"/>
</dbReference>
<evidence type="ECO:0000256" key="3">
    <source>
        <dbReference type="ARBA" id="ARBA00023128"/>
    </source>
</evidence>
<dbReference type="SUPFAM" id="SSF54980">
    <property type="entry name" value="EF-G C-terminal domain-like"/>
    <property type="match status" value="4"/>
</dbReference>
<dbReference type="PROSITE" id="PS00301">
    <property type="entry name" value="G_TR_1"/>
    <property type="match status" value="2"/>
</dbReference>
<dbReference type="SUPFAM" id="SSF54211">
    <property type="entry name" value="Ribosomal protein S5 domain 2-like"/>
    <property type="match status" value="2"/>
</dbReference>
<keyword evidence="8" id="KW-1185">Reference proteome</keyword>
<dbReference type="SMART" id="SM00889">
    <property type="entry name" value="EFG_IV"/>
    <property type="match status" value="2"/>
</dbReference>
<keyword evidence="2" id="KW-0648">Protein biosynthesis</keyword>
<dbReference type="InterPro" id="IPR035647">
    <property type="entry name" value="EFG_III/V"/>
</dbReference>
<dbReference type="PANTHER" id="PTHR43261:SF1">
    <property type="entry name" value="RIBOSOME-RELEASING FACTOR 2, MITOCHONDRIAL"/>
    <property type="match status" value="1"/>
</dbReference>
<dbReference type="Gene3D" id="2.40.30.10">
    <property type="entry name" value="Translation factors"/>
    <property type="match status" value="2"/>
</dbReference>
<reference evidence="7 8" key="1">
    <citation type="submission" date="2022-01" db="EMBL/GenBank/DDBJ databases">
        <title>A chromosomal length assembly of Cordylochernes scorpioides.</title>
        <authorList>
            <person name="Zeh D."/>
            <person name="Zeh J."/>
        </authorList>
    </citation>
    <scope>NUCLEOTIDE SEQUENCE [LARGE SCALE GENOMIC DNA]</scope>
    <source>
        <strain evidence="7">IN4F17</strain>
        <tissue evidence="7">Whole Body</tissue>
    </source>
</reference>
<accession>A0ABY6LEG1</accession>
<dbReference type="NCBIfam" id="TIGR00231">
    <property type="entry name" value="small_GTP"/>
    <property type="match status" value="2"/>
</dbReference>
<organism evidence="7 8">
    <name type="scientific">Cordylochernes scorpioides</name>
    <dbReference type="NCBI Taxonomy" id="51811"/>
    <lineage>
        <taxon>Eukaryota</taxon>
        <taxon>Metazoa</taxon>
        <taxon>Ecdysozoa</taxon>
        <taxon>Arthropoda</taxon>
        <taxon>Chelicerata</taxon>
        <taxon>Arachnida</taxon>
        <taxon>Pseudoscorpiones</taxon>
        <taxon>Cheliferoidea</taxon>
        <taxon>Chernetidae</taxon>
        <taxon>Cordylochernes</taxon>
    </lineage>
</organism>
<dbReference type="InterPro" id="IPR031157">
    <property type="entry name" value="G_TR_CS"/>
</dbReference>
<dbReference type="Pfam" id="PF00009">
    <property type="entry name" value="GTP_EFTU"/>
    <property type="match status" value="2"/>
</dbReference>
<dbReference type="InterPro" id="IPR014721">
    <property type="entry name" value="Ribsml_uS5_D2-typ_fold_subgr"/>
</dbReference>
<feature type="region of interest" description="Disordered" evidence="5">
    <location>
        <begin position="877"/>
        <end position="909"/>
    </location>
</feature>
<dbReference type="CDD" id="cd03713">
    <property type="entry name" value="EFG_mtEFG_C"/>
    <property type="match status" value="2"/>
</dbReference>
<dbReference type="SUPFAM" id="SSF52540">
    <property type="entry name" value="P-loop containing nucleoside triphosphate hydrolases"/>
    <property type="match status" value="2"/>
</dbReference>
<evidence type="ECO:0000313" key="8">
    <source>
        <dbReference type="Proteomes" id="UP001235939"/>
    </source>
</evidence>
<evidence type="ECO:0000256" key="1">
    <source>
        <dbReference type="ARBA" id="ARBA00022741"/>
    </source>
</evidence>
<sequence length="1630" mass="181686">METSEALHWTRQQQQKIDMDPEQQFYTPKIENIAVIEINLTYKPSNINDVTKIRNIGIIAHIDAGKTTTTERMLYYSGSSEVLGEVHHGDTVTDYMAQERERGITITSAAVTFNWAKHKINLIDTPGHVDFTFEVERALRVLDGAVTIIDASAGVEAQTITVWKQAQKYEIPSIVYLNKMDKPATNIDLCLNSIECKLDIRPLPIHFPIGNGKDFRELIDLVSLQNLSWPTEYQDGRVIQCKPFQADDYKEIWDEIMIARSQLIDNIIDLDEKAFEKAYENETNDCLTSQDLYNALRRITLNRKGLPLLMGSSYHNKGVQPLMDSILRYLPHPKQISHDFIKYYEPELCALVFKNIHDKTHGPLAFVRVYSGKLKQDEKLYNVNNEAVEKAPVLLAPFANEFTPVSEVGEGNIAVIGGLKEVKTGDTLTTSSAVAQKAGKQYAKEHNTSDHKPVLAGIDIPKPVFFCTIEPPSPAYEKPLDKALMILQNEDPTLKVRYDESLGQSVIYGMGELHIDVIKKRILEEFKIEVYLGPLQVSYKEMVGSRAEHEYVLNKVVGGSRNYVKIRLRVEPTEHQDEKLRVKVVVTKENNLGKLYQDRQKSVEEGVKAGLNSGPLLGFPVTGADVSLHWLEVGKGTSQAMLRAAAMACLKECLVQGGSTLLEPMMQLNITTPVQYASRVMSDLAQRRSQIGHIEAHGDQRVISAYTPLAELINYSSTLRTMTSGNVSLSMELHSYSPLDPNQTKKAIERTGSTTQWQADSAPKEMAASDMRNRRHVMEHKCCSSCIPGLGALTGYYQPGQLNPGFITGSTTQWQADLAPNEMATSDMRNRRNVQLLLTWSTNAAHPVSLEPLQVTRGTGHDNHGGYKKATAFTVSATPPLSVPSPDEKGGGEAVTSSVKNLGSADSADSTLNLSYKPSNINDVTKIRNIGIIAHIDAGKTTTTERMLYYSGSSEVLGEVHHGDTVTDYMAQERERGITITSAAVTFNWAKHKINLIDTPGHVDFTFEVERALRVLDGAVTIIDASAGVEAQTITVWKQAQKYEIPSIVYLNKMDKPATNIDLCLNSIECKLDIRPLPIHFPIGNGKDFRELIDLVSLQNLSWPTEYQDGRVIQCKPIQADDYKEIWDEIMIARSQLIDNIIDLDEKAFEKAYENETNDCLTSQDLYNALRRITLNRKGLPLLMGSSYHNKGVQPLMDSILRYLPHPKQISHDFIKYYEPELCALVFKNIHDKTHGPLAFVRVYSGKLKQDEKLYNVNNEAVEKAPVLLAPFANEFTPVSEVGEGNIAVIGGLKEVKTGDTLTTSSAVAQKAGKQYAKEHNTSDHKPVLAGIDIPKPVFFCTIEPPSPAYEKPLDKALMILQNEDPTLKVRYDESLGQSVIYGMGELHIDVIKKRILEEFKIEVYLGPLQVSYKEMVGSRAEHEYILNKVVGGSRNYVKIRLRVEPTEHQDEKLRVKVVVTKENNLGKLYQDRQKSVEEGVKAGLNSGPLLGFPVTGADVSLHWLEVGKGTSQAMLRAAAMACLKECLIQGGSTLLEPMMQLNITTPVQYASRVMSDLAQRRSQIGHIEAHGDQRVISAYTPLAELINYSSTLRTMTSGNVSLSMELHSYSPLDPNQTKKAIERVTGFAP</sequence>
<dbReference type="CDD" id="cd16262">
    <property type="entry name" value="EFG_III"/>
    <property type="match status" value="2"/>
</dbReference>
<gene>
    <name evidence="7" type="ORF">LAZ67_16000893</name>
</gene>
<proteinExistence type="predicted"/>
<evidence type="ECO:0000313" key="7">
    <source>
        <dbReference type="EMBL" id="UYV78298.1"/>
    </source>
</evidence>
<dbReference type="InterPro" id="IPR009022">
    <property type="entry name" value="EFG_III"/>
</dbReference>
<protein>
    <submittedName>
        <fullName evidence="7">GFM2</fullName>
    </submittedName>
</protein>
<dbReference type="InterPro" id="IPR041095">
    <property type="entry name" value="EFG_II"/>
</dbReference>
<dbReference type="Proteomes" id="UP001235939">
    <property type="component" value="Chromosome 16"/>
</dbReference>
<dbReference type="Pfam" id="PF00679">
    <property type="entry name" value="EFG_C"/>
    <property type="match status" value="2"/>
</dbReference>
<dbReference type="Gene3D" id="3.30.230.10">
    <property type="match status" value="2"/>
</dbReference>